<dbReference type="EMBL" id="BOLY01000001">
    <property type="protein sequence ID" value="GIZ38322.1"/>
    <property type="molecule type" value="Genomic_DNA"/>
</dbReference>
<dbReference type="AlphaFoldDB" id="A0A9P3C7W4"/>
<dbReference type="RefSeq" id="XP_044652809.1">
    <property type="nucleotide sequence ID" value="XM_044796874.1"/>
</dbReference>
<evidence type="ECO:0000313" key="2">
    <source>
        <dbReference type="EMBL" id="GIZ38322.1"/>
    </source>
</evidence>
<protein>
    <submittedName>
        <fullName evidence="2">Uncharacterized protein</fullName>
    </submittedName>
</protein>
<comment type="caution">
    <text evidence="2">The sequence shown here is derived from an EMBL/GenBank/DDBJ whole genome shotgun (WGS) entry which is preliminary data.</text>
</comment>
<feature type="chain" id="PRO_5040348502" evidence="1">
    <location>
        <begin position="20"/>
        <end position="136"/>
    </location>
</feature>
<evidence type="ECO:0000256" key="1">
    <source>
        <dbReference type="SAM" id="SignalP"/>
    </source>
</evidence>
<name>A0A9P3C7W4_9PEZI</name>
<organism evidence="2 3">
    <name type="scientific">Cercospora kikuchii</name>
    <dbReference type="NCBI Taxonomy" id="84275"/>
    <lineage>
        <taxon>Eukaryota</taxon>
        <taxon>Fungi</taxon>
        <taxon>Dikarya</taxon>
        <taxon>Ascomycota</taxon>
        <taxon>Pezizomycotina</taxon>
        <taxon>Dothideomycetes</taxon>
        <taxon>Dothideomycetidae</taxon>
        <taxon>Mycosphaerellales</taxon>
        <taxon>Mycosphaerellaceae</taxon>
        <taxon>Cercospora</taxon>
    </lineage>
</organism>
<dbReference type="GeneID" id="68287317"/>
<feature type="signal peptide" evidence="1">
    <location>
        <begin position="1"/>
        <end position="19"/>
    </location>
</feature>
<reference evidence="2 3" key="1">
    <citation type="submission" date="2021-01" db="EMBL/GenBank/DDBJ databases">
        <title>Cercospora kikuchii MAFF 305040 whole genome shotgun sequence.</title>
        <authorList>
            <person name="Kashiwa T."/>
            <person name="Suzuki T."/>
        </authorList>
    </citation>
    <scope>NUCLEOTIDE SEQUENCE [LARGE SCALE GENOMIC DNA]</scope>
    <source>
        <strain evidence="2 3">MAFF 305040</strain>
    </source>
</reference>
<keyword evidence="1" id="KW-0732">Signal</keyword>
<dbReference type="Proteomes" id="UP000825890">
    <property type="component" value="Unassembled WGS sequence"/>
</dbReference>
<proteinExistence type="predicted"/>
<sequence>MHFQITTILATLTIGSVVAAPIADADTTILGVRDAEAAAITKIHAEAAEAHNAVILKAREEAAQNGRYYQAVPYYGGYVQTTAEKGEKESTFLLLGLIPLGKTVEETSGVETTAGAQFGNYYYPTRKDRREIPSIA</sequence>
<gene>
    <name evidence="2" type="ORF">CKM354_000174200</name>
</gene>
<keyword evidence="3" id="KW-1185">Reference proteome</keyword>
<accession>A0A9P3C7W4</accession>
<evidence type="ECO:0000313" key="3">
    <source>
        <dbReference type="Proteomes" id="UP000825890"/>
    </source>
</evidence>